<proteinExistence type="predicted"/>
<dbReference type="SUPFAM" id="SSF110296">
    <property type="entry name" value="Oligoxyloglucan reducing end-specific cellobiohydrolase"/>
    <property type="match status" value="1"/>
</dbReference>
<dbReference type="Gene3D" id="2.130.10.10">
    <property type="entry name" value="YVTN repeat-like/Quinoprotein amine dehydrogenase"/>
    <property type="match status" value="2"/>
</dbReference>
<accession>A0A832LMV5</accession>
<comment type="caution">
    <text evidence="2">The sequence shown here is derived from an EMBL/GenBank/DDBJ whole genome shotgun (WGS) entry which is preliminary data.</text>
</comment>
<dbReference type="InterPro" id="IPR036278">
    <property type="entry name" value="Sialidase_sf"/>
</dbReference>
<dbReference type="AlphaFoldDB" id="A0A832LMV5"/>
<dbReference type="InterPro" id="IPR026444">
    <property type="entry name" value="Secre_tail"/>
</dbReference>
<feature type="domain" description="Secretion system C-terminal sorting" evidence="1">
    <location>
        <begin position="326"/>
        <end position="406"/>
    </location>
</feature>
<name>A0A832LMV5_9BACT</name>
<dbReference type="Pfam" id="PF18962">
    <property type="entry name" value="Por_Secre_tail"/>
    <property type="match status" value="1"/>
</dbReference>
<organism evidence="2">
    <name type="scientific">Ignavibacterium album</name>
    <dbReference type="NCBI Taxonomy" id="591197"/>
    <lineage>
        <taxon>Bacteria</taxon>
        <taxon>Pseudomonadati</taxon>
        <taxon>Ignavibacteriota</taxon>
        <taxon>Ignavibacteria</taxon>
        <taxon>Ignavibacteriales</taxon>
        <taxon>Ignavibacteriaceae</taxon>
        <taxon>Ignavibacterium</taxon>
    </lineage>
</organism>
<evidence type="ECO:0000259" key="1">
    <source>
        <dbReference type="Pfam" id="PF18962"/>
    </source>
</evidence>
<dbReference type="NCBIfam" id="TIGR04183">
    <property type="entry name" value="Por_Secre_tail"/>
    <property type="match status" value="1"/>
</dbReference>
<dbReference type="Gene3D" id="2.60.40.4070">
    <property type="match status" value="1"/>
</dbReference>
<sequence length="409" mass="46210">MKLLVTLIVVFSLQSFAQWNRIEEIEYPFIYSALFNNDDIFVGGDSLYISRDRGLTWGSDLPSNQPIEITALFKTDNLLFIGTYGDGIFISSDNGQNWLELNSGLGVFAKYAKKFVVAGDTVFYGSDGGGVYFHKLNTNYWQSYNENLPDNIAWTTNDIVISGNNILLSAGSSGFYYIRPKGASNWIEARIQSPSGGYTTPNTFFTFNNIVFAGSRAGIFRSFDNGISWEYVGINALPLNVVSFVNNGNRIFAGLTRAADFFVWYSDDFGSTWNPLYHEFQGLRQLYIYDNKMWAATNDGLYYTELSPSYVEPDLNVNQFILEQNYPNPFNPTTVISWQSPVSGHQTLKIFDVLGNEVATLVDEYREVGRYEVEFNVAQVSRPELSSGLYIYKLTVGNFSAIRKMMLIK</sequence>
<reference evidence="2" key="1">
    <citation type="journal article" date="2020" name="mSystems">
        <title>Genome- and Community-Level Interaction Insights into Carbon Utilization and Element Cycling Functions of Hydrothermarchaeota in Hydrothermal Sediment.</title>
        <authorList>
            <person name="Zhou Z."/>
            <person name="Liu Y."/>
            <person name="Xu W."/>
            <person name="Pan J."/>
            <person name="Luo Z.H."/>
            <person name="Li M."/>
        </authorList>
    </citation>
    <scope>NUCLEOTIDE SEQUENCE [LARGE SCALE GENOMIC DNA]</scope>
    <source>
        <strain evidence="2">SpSt-500</strain>
    </source>
</reference>
<protein>
    <submittedName>
        <fullName evidence="2">T9SS type A sorting domain-containing protein</fullName>
    </submittedName>
</protein>
<dbReference type="EMBL" id="DSVI01000025">
    <property type="protein sequence ID" value="HGT49087.1"/>
    <property type="molecule type" value="Genomic_DNA"/>
</dbReference>
<evidence type="ECO:0000313" key="2">
    <source>
        <dbReference type="EMBL" id="HGT49087.1"/>
    </source>
</evidence>
<dbReference type="SUPFAM" id="SSF50939">
    <property type="entry name" value="Sialidases"/>
    <property type="match status" value="1"/>
</dbReference>
<gene>
    <name evidence="2" type="ORF">ENS56_13705</name>
</gene>
<dbReference type="InterPro" id="IPR015943">
    <property type="entry name" value="WD40/YVTN_repeat-like_dom_sf"/>
</dbReference>